<evidence type="ECO:0000313" key="2">
    <source>
        <dbReference type="WBParaSite" id="ES5_v2.g30654.t1"/>
    </source>
</evidence>
<evidence type="ECO:0000313" key="1">
    <source>
        <dbReference type="Proteomes" id="UP000887579"/>
    </source>
</evidence>
<dbReference type="Proteomes" id="UP000887579">
    <property type="component" value="Unplaced"/>
</dbReference>
<accession>A0AC34GM34</accession>
<name>A0AC34GM34_9BILA</name>
<protein>
    <submittedName>
        <fullName evidence="2">Uncharacterized protein</fullName>
    </submittedName>
</protein>
<organism evidence="1 2">
    <name type="scientific">Panagrolaimus sp. ES5</name>
    <dbReference type="NCBI Taxonomy" id="591445"/>
    <lineage>
        <taxon>Eukaryota</taxon>
        <taxon>Metazoa</taxon>
        <taxon>Ecdysozoa</taxon>
        <taxon>Nematoda</taxon>
        <taxon>Chromadorea</taxon>
        <taxon>Rhabditida</taxon>
        <taxon>Tylenchina</taxon>
        <taxon>Panagrolaimomorpha</taxon>
        <taxon>Panagrolaimoidea</taxon>
        <taxon>Panagrolaimidae</taxon>
        <taxon>Panagrolaimus</taxon>
    </lineage>
</organism>
<proteinExistence type="predicted"/>
<sequence>MENESDGTCSRLFNEKESDPLCGSDDAGNGINDELLDIYGNDPKREFAGIINGEFCGVQKGINGERRCAGYEQFVNGEIIDMEPIGDELCESIYECGVKGEHCECEPSYCNADPAGANLYCYEDAPMKAWIYMDKDDLSCDDNHSD</sequence>
<reference evidence="2" key="1">
    <citation type="submission" date="2022-11" db="UniProtKB">
        <authorList>
            <consortium name="WormBaseParasite"/>
        </authorList>
    </citation>
    <scope>IDENTIFICATION</scope>
</reference>
<dbReference type="WBParaSite" id="ES5_v2.g30654.t1">
    <property type="protein sequence ID" value="ES5_v2.g30654.t1"/>
    <property type="gene ID" value="ES5_v2.g30654"/>
</dbReference>